<evidence type="ECO:0000313" key="2">
    <source>
        <dbReference type="Proteomes" id="UP001474421"/>
    </source>
</evidence>
<evidence type="ECO:0000313" key="1">
    <source>
        <dbReference type="EMBL" id="KAK9391001.1"/>
    </source>
</evidence>
<organism evidence="1 2">
    <name type="scientific">Crotalus adamanteus</name>
    <name type="common">Eastern diamondback rattlesnake</name>
    <dbReference type="NCBI Taxonomy" id="8729"/>
    <lineage>
        <taxon>Eukaryota</taxon>
        <taxon>Metazoa</taxon>
        <taxon>Chordata</taxon>
        <taxon>Craniata</taxon>
        <taxon>Vertebrata</taxon>
        <taxon>Euteleostomi</taxon>
        <taxon>Lepidosauria</taxon>
        <taxon>Squamata</taxon>
        <taxon>Bifurcata</taxon>
        <taxon>Unidentata</taxon>
        <taxon>Episquamata</taxon>
        <taxon>Toxicofera</taxon>
        <taxon>Serpentes</taxon>
        <taxon>Colubroidea</taxon>
        <taxon>Viperidae</taxon>
        <taxon>Crotalinae</taxon>
        <taxon>Crotalus</taxon>
    </lineage>
</organism>
<sequence>MAFCPPSCVIPSCASVPQFGMGSAGASGGSFGGASPGGLAGLGLCGRGLGGGLQEGSMGGLAGGHLGGGVSSGELVTLAGINPQPINQISPAEVMIQPPPYVLTIPGAILSASFDPVTIGGNTPSAAPGSGILRRALAIGSRLLVGRNPQGGVGGLEGLL</sequence>
<dbReference type="AlphaFoldDB" id="A0AAW1ANP3"/>
<keyword evidence="2" id="KW-1185">Reference proteome</keyword>
<dbReference type="EMBL" id="JAOTOJ010000019">
    <property type="protein sequence ID" value="KAK9391001.1"/>
    <property type="molecule type" value="Genomic_DNA"/>
</dbReference>
<dbReference type="Proteomes" id="UP001474421">
    <property type="component" value="Unassembled WGS sequence"/>
</dbReference>
<name>A0AAW1ANP3_CROAD</name>
<protein>
    <submittedName>
        <fullName evidence="1">Claw keratin-like</fullName>
    </submittedName>
</protein>
<gene>
    <name evidence="1" type="ORF">NXF25_018331</name>
</gene>
<accession>A0AAW1ANP3</accession>
<reference evidence="1 2" key="1">
    <citation type="journal article" date="2024" name="Proc. Natl. Acad. Sci. U.S.A.">
        <title>The genetic regulatory architecture and epigenomic basis for age-related changes in rattlesnake venom.</title>
        <authorList>
            <person name="Hogan M.P."/>
            <person name="Holding M.L."/>
            <person name="Nystrom G.S."/>
            <person name="Colston T.J."/>
            <person name="Bartlett D.A."/>
            <person name="Mason A.J."/>
            <person name="Ellsworth S.A."/>
            <person name="Rautsaw R.M."/>
            <person name="Lawrence K.C."/>
            <person name="Strickland J.L."/>
            <person name="He B."/>
            <person name="Fraser P."/>
            <person name="Margres M.J."/>
            <person name="Gilbert D.M."/>
            <person name="Gibbs H.L."/>
            <person name="Parkinson C.L."/>
            <person name="Rokyta D.R."/>
        </authorList>
    </citation>
    <scope>NUCLEOTIDE SEQUENCE [LARGE SCALE GENOMIC DNA]</scope>
    <source>
        <strain evidence="1">DRR0105</strain>
    </source>
</reference>
<proteinExistence type="predicted"/>
<comment type="caution">
    <text evidence="1">The sequence shown here is derived from an EMBL/GenBank/DDBJ whole genome shotgun (WGS) entry which is preliminary data.</text>
</comment>